<dbReference type="RefSeq" id="WP_090048464.1">
    <property type="nucleotide sequence ID" value="NZ_FNCC01000004.1"/>
</dbReference>
<sequence length="406" mass="43142">MELKQAMEAATADLDVRPGFVGDVMAGARRRQTRKLVAVTAAVALLAGVVTGVVLTRSSTLPPDSGDHRLTAAPAGDLAGDADFVSRALATWNNGPEQSWRQAGQVKDLSAEANVFWAGTTPEGPAALVAQAVRLDGQSESRTVVGLVSGGNVVDREIDFGRESGLFQLGKERSTHIVQTLGSRVFWSVNPVRGGDGRLTRAWQEATGPGGVAVVSAKQSDRPVFVRGDTAPAPDDFTREPLTAREDKRPDNAFYPHPGLGWKGRLLAADLPEGAPLTPPARALSPDQELREKAFLDYAVGWNDIGAWMAHAWLPDGRHAEVIESLGELYGLIHRPDGEFSAAVLGGPVSAVEPMLVPLPDGQGTFVIRYGTRIGPDERPDAWLAPAGTTEVTVWEGDTPKVVPLP</sequence>
<keyword evidence="1" id="KW-0812">Transmembrane</keyword>
<evidence type="ECO:0000313" key="2">
    <source>
        <dbReference type="EMBL" id="SDF98347.1"/>
    </source>
</evidence>
<accession>A0A1G7QIF7</accession>
<protein>
    <submittedName>
        <fullName evidence="2">Uncharacterized protein</fullName>
    </submittedName>
</protein>
<feature type="transmembrane region" description="Helical" evidence="1">
    <location>
        <begin position="36"/>
        <end position="55"/>
    </location>
</feature>
<keyword evidence="3" id="KW-1185">Reference proteome</keyword>
<name>A0A1G7QIF7_9PSEU</name>
<reference evidence="3" key="1">
    <citation type="submission" date="2016-10" db="EMBL/GenBank/DDBJ databases">
        <authorList>
            <person name="Varghese N."/>
            <person name="Submissions S."/>
        </authorList>
    </citation>
    <scope>NUCLEOTIDE SEQUENCE [LARGE SCALE GENOMIC DNA]</scope>
    <source>
        <strain evidence="3">CGMCC 4.3506</strain>
    </source>
</reference>
<evidence type="ECO:0000256" key="1">
    <source>
        <dbReference type="SAM" id="Phobius"/>
    </source>
</evidence>
<gene>
    <name evidence="2" type="ORF">SAMN05216553_104466</name>
</gene>
<keyword evidence="1" id="KW-1133">Transmembrane helix</keyword>
<dbReference type="OrthoDB" id="3673627at2"/>
<dbReference type="EMBL" id="FNCC01000004">
    <property type="protein sequence ID" value="SDF98347.1"/>
    <property type="molecule type" value="Genomic_DNA"/>
</dbReference>
<organism evidence="2 3">
    <name type="scientific">Lentzea fradiae</name>
    <dbReference type="NCBI Taxonomy" id="200378"/>
    <lineage>
        <taxon>Bacteria</taxon>
        <taxon>Bacillati</taxon>
        <taxon>Actinomycetota</taxon>
        <taxon>Actinomycetes</taxon>
        <taxon>Pseudonocardiales</taxon>
        <taxon>Pseudonocardiaceae</taxon>
        <taxon>Lentzea</taxon>
    </lineage>
</organism>
<dbReference type="STRING" id="200378.SAMN05216553_104466"/>
<dbReference type="Proteomes" id="UP000199623">
    <property type="component" value="Unassembled WGS sequence"/>
</dbReference>
<keyword evidence="1" id="KW-0472">Membrane</keyword>
<proteinExistence type="predicted"/>
<evidence type="ECO:0000313" key="3">
    <source>
        <dbReference type="Proteomes" id="UP000199623"/>
    </source>
</evidence>
<dbReference type="AlphaFoldDB" id="A0A1G7QIF7"/>